<dbReference type="SFLD" id="SFLDS00003">
    <property type="entry name" value="Haloacid_Dehalogenase"/>
    <property type="match status" value="1"/>
</dbReference>
<dbReference type="FunFam" id="2.70.150.10:FF:000160">
    <property type="entry name" value="Sarcoplasmic/endoplasmic reticulum calcium ATPase 1"/>
    <property type="match status" value="1"/>
</dbReference>
<dbReference type="Gene3D" id="3.40.1110.10">
    <property type="entry name" value="Calcium-transporting ATPase, cytoplasmic domain N"/>
    <property type="match status" value="1"/>
</dbReference>
<evidence type="ECO:0000256" key="12">
    <source>
        <dbReference type="ARBA" id="ARBA00022958"/>
    </source>
</evidence>
<evidence type="ECO:0000256" key="9">
    <source>
        <dbReference type="ARBA" id="ARBA00022741"/>
    </source>
</evidence>
<evidence type="ECO:0000256" key="1">
    <source>
        <dbReference type="ARBA" id="ARBA00001946"/>
    </source>
</evidence>
<dbReference type="InterPro" id="IPR023214">
    <property type="entry name" value="HAD_sf"/>
</dbReference>
<evidence type="ECO:0000256" key="2">
    <source>
        <dbReference type="ARBA" id="ARBA00004651"/>
    </source>
</evidence>
<dbReference type="Gene3D" id="3.40.50.1000">
    <property type="entry name" value="HAD superfamily/HAD-like"/>
    <property type="match status" value="1"/>
</dbReference>
<dbReference type="PROSITE" id="PS00154">
    <property type="entry name" value="ATPASE_E1_E2"/>
    <property type="match status" value="1"/>
</dbReference>
<dbReference type="FunFam" id="3.40.50.1000:FF:000047">
    <property type="entry name" value="Sodium P-type ATPase"/>
    <property type="match status" value="1"/>
</dbReference>
<keyword evidence="27" id="KW-1185">Reference proteome</keyword>
<comment type="catalytic activity">
    <reaction evidence="21">
        <text>K(+)(in) + ATP + H2O = K(+)(out) + ADP + phosphate + H(+)</text>
        <dbReference type="Rhea" id="RHEA:75815"/>
        <dbReference type="ChEBI" id="CHEBI:15377"/>
        <dbReference type="ChEBI" id="CHEBI:15378"/>
        <dbReference type="ChEBI" id="CHEBI:29103"/>
        <dbReference type="ChEBI" id="CHEBI:30616"/>
        <dbReference type="ChEBI" id="CHEBI:43474"/>
        <dbReference type="ChEBI" id="CHEBI:456216"/>
    </reaction>
</comment>
<feature type="transmembrane region" description="Helical" evidence="24">
    <location>
        <begin position="1041"/>
        <end position="1058"/>
    </location>
</feature>
<name>A0A6A6SY49_9PLEO</name>
<dbReference type="Pfam" id="PF00689">
    <property type="entry name" value="Cation_ATPase_C"/>
    <property type="match status" value="1"/>
</dbReference>
<dbReference type="FunFam" id="1.20.1110.10:FF:000015">
    <property type="entry name" value="Sodium ion P-type ATPase"/>
    <property type="match status" value="1"/>
</dbReference>
<dbReference type="InterPro" id="IPR004014">
    <property type="entry name" value="ATPase_P-typ_cation-transptr_N"/>
</dbReference>
<dbReference type="NCBIfam" id="TIGR01523">
    <property type="entry name" value="ATPase-IID_K-Na"/>
    <property type="match status" value="1"/>
</dbReference>
<feature type="region of interest" description="Disordered" evidence="23">
    <location>
        <begin position="473"/>
        <end position="528"/>
    </location>
</feature>
<feature type="transmembrane region" description="Helical" evidence="24">
    <location>
        <begin position="852"/>
        <end position="873"/>
    </location>
</feature>
<evidence type="ECO:0000256" key="24">
    <source>
        <dbReference type="SAM" id="Phobius"/>
    </source>
</evidence>
<dbReference type="AlphaFoldDB" id="A0A6A6SY49"/>
<dbReference type="SUPFAM" id="SSF81660">
    <property type="entry name" value="Metal cation-transporting ATPase, ATP-binding domain N"/>
    <property type="match status" value="1"/>
</dbReference>
<keyword evidence="7 24" id="KW-0812">Transmembrane</keyword>
<dbReference type="EMBL" id="MU004397">
    <property type="protein sequence ID" value="KAF2652645.1"/>
    <property type="molecule type" value="Genomic_DNA"/>
</dbReference>
<dbReference type="InterPro" id="IPR001757">
    <property type="entry name" value="P_typ_ATPase"/>
</dbReference>
<keyword evidence="10" id="KW-0067">ATP-binding</keyword>
<evidence type="ECO:0000256" key="19">
    <source>
        <dbReference type="ARBA" id="ARBA00035017"/>
    </source>
</evidence>
<evidence type="ECO:0000256" key="22">
    <source>
        <dbReference type="ARBA" id="ARBA00049499"/>
    </source>
</evidence>
<feature type="transmembrane region" description="Helical" evidence="24">
    <location>
        <begin position="345"/>
        <end position="370"/>
    </location>
</feature>
<evidence type="ECO:0000313" key="27">
    <source>
        <dbReference type="Proteomes" id="UP000799324"/>
    </source>
</evidence>
<evidence type="ECO:0000313" key="26">
    <source>
        <dbReference type="EMBL" id="KAF2652645.1"/>
    </source>
</evidence>
<keyword evidence="17 24" id="KW-0472">Membrane</keyword>
<protein>
    <recommendedName>
        <fullName evidence="20">P-type Na(+) transporter</fullName>
        <ecNumber evidence="20">7.2.2.3</ecNumber>
    </recommendedName>
</protein>
<feature type="compositionally biased region" description="Polar residues" evidence="23">
    <location>
        <begin position="503"/>
        <end position="523"/>
    </location>
</feature>
<comment type="subcellular location">
    <subcellularLocation>
        <location evidence="2">Cell membrane</location>
        <topology evidence="2">Multi-pass membrane protein</topology>
    </subcellularLocation>
</comment>
<dbReference type="InterPro" id="IPR023299">
    <property type="entry name" value="ATPase_P-typ_cyto_dom_N"/>
</dbReference>
<keyword evidence="18" id="KW-0739">Sodium transport</keyword>
<dbReference type="InterPro" id="IPR023298">
    <property type="entry name" value="ATPase_P-typ_TM_dom_sf"/>
</dbReference>
<dbReference type="SFLD" id="SFLDF00027">
    <property type="entry name" value="p-type_atpase"/>
    <property type="match status" value="1"/>
</dbReference>
<feature type="transmembrane region" description="Helical" evidence="24">
    <location>
        <begin position="302"/>
        <end position="333"/>
    </location>
</feature>
<dbReference type="SUPFAM" id="SSF81665">
    <property type="entry name" value="Calcium ATPase, transmembrane domain M"/>
    <property type="match status" value="1"/>
</dbReference>
<dbReference type="InterPro" id="IPR006068">
    <property type="entry name" value="ATPase_P-typ_cation-transptr_C"/>
</dbReference>
<feature type="compositionally biased region" description="Basic and acidic residues" evidence="23">
    <location>
        <begin position="487"/>
        <end position="502"/>
    </location>
</feature>
<evidence type="ECO:0000256" key="3">
    <source>
        <dbReference type="ARBA" id="ARBA00022448"/>
    </source>
</evidence>
<keyword evidence="8" id="KW-0479">Metal-binding</keyword>
<comment type="similarity">
    <text evidence="19">Belongs to the cation transport ATPase (P-type) (TC 3.A.3) family. Type IID subfamily.</text>
</comment>
<keyword evidence="13" id="KW-1278">Translocase</keyword>
<dbReference type="GO" id="GO:0046872">
    <property type="term" value="F:metal ion binding"/>
    <property type="evidence" value="ECO:0007669"/>
    <property type="project" value="UniProtKB-KW"/>
</dbReference>
<feature type="region of interest" description="Disordered" evidence="23">
    <location>
        <begin position="1"/>
        <end position="29"/>
    </location>
</feature>
<evidence type="ECO:0000256" key="15">
    <source>
        <dbReference type="ARBA" id="ARBA00023053"/>
    </source>
</evidence>
<dbReference type="GO" id="GO:0005524">
    <property type="term" value="F:ATP binding"/>
    <property type="evidence" value="ECO:0007669"/>
    <property type="project" value="UniProtKB-KW"/>
</dbReference>
<comment type="catalytic activity">
    <reaction evidence="22">
        <text>Na(+)(in) + ATP + H2O = Na(+)(out) + ADP + phosphate + H(+)</text>
        <dbReference type="Rhea" id="RHEA:14633"/>
        <dbReference type="ChEBI" id="CHEBI:15377"/>
        <dbReference type="ChEBI" id="CHEBI:15378"/>
        <dbReference type="ChEBI" id="CHEBI:29101"/>
        <dbReference type="ChEBI" id="CHEBI:30616"/>
        <dbReference type="ChEBI" id="CHEBI:43474"/>
        <dbReference type="ChEBI" id="CHEBI:456216"/>
        <dbReference type="EC" id="7.2.2.3"/>
    </reaction>
    <physiologicalReaction direction="left-to-right" evidence="22">
        <dbReference type="Rhea" id="RHEA:14634"/>
    </physiologicalReaction>
</comment>
<evidence type="ECO:0000256" key="10">
    <source>
        <dbReference type="ARBA" id="ARBA00022840"/>
    </source>
</evidence>
<keyword evidence="15" id="KW-0915">Sodium</keyword>
<dbReference type="GO" id="GO:0005886">
    <property type="term" value="C:plasma membrane"/>
    <property type="evidence" value="ECO:0007669"/>
    <property type="project" value="UniProtKB-SubCell"/>
</dbReference>
<evidence type="ECO:0000256" key="13">
    <source>
        <dbReference type="ARBA" id="ARBA00022967"/>
    </source>
</evidence>
<dbReference type="GO" id="GO:0008554">
    <property type="term" value="F:P-type sodium transporter activity"/>
    <property type="evidence" value="ECO:0007669"/>
    <property type="project" value="UniProtKB-EC"/>
</dbReference>
<dbReference type="EC" id="7.2.2.3" evidence="20"/>
<keyword evidence="5" id="KW-0633">Potassium transport</keyword>
<dbReference type="Pfam" id="PF00122">
    <property type="entry name" value="E1-E2_ATPase"/>
    <property type="match status" value="1"/>
</dbReference>
<dbReference type="InterPro" id="IPR018303">
    <property type="entry name" value="ATPase_P-typ_P_site"/>
</dbReference>
<keyword evidence="3" id="KW-0813">Transport</keyword>
<feature type="transmembrane region" description="Helical" evidence="24">
    <location>
        <begin position="943"/>
        <end position="966"/>
    </location>
</feature>
<evidence type="ECO:0000256" key="16">
    <source>
        <dbReference type="ARBA" id="ARBA00023065"/>
    </source>
</evidence>
<keyword evidence="12" id="KW-0630">Potassium</keyword>
<dbReference type="SFLD" id="SFLDG00002">
    <property type="entry name" value="C1.7:_P-type_atpase_like"/>
    <property type="match status" value="1"/>
</dbReference>
<evidence type="ECO:0000256" key="18">
    <source>
        <dbReference type="ARBA" id="ARBA00023201"/>
    </source>
</evidence>
<keyword evidence="14 24" id="KW-1133">Transmembrane helix</keyword>
<reference evidence="26" key="1">
    <citation type="journal article" date="2020" name="Stud. Mycol.">
        <title>101 Dothideomycetes genomes: a test case for predicting lifestyles and emergence of pathogens.</title>
        <authorList>
            <person name="Haridas S."/>
            <person name="Albert R."/>
            <person name="Binder M."/>
            <person name="Bloem J."/>
            <person name="Labutti K."/>
            <person name="Salamov A."/>
            <person name="Andreopoulos B."/>
            <person name="Baker S."/>
            <person name="Barry K."/>
            <person name="Bills G."/>
            <person name="Bluhm B."/>
            <person name="Cannon C."/>
            <person name="Castanera R."/>
            <person name="Culley D."/>
            <person name="Daum C."/>
            <person name="Ezra D."/>
            <person name="Gonzalez J."/>
            <person name="Henrissat B."/>
            <person name="Kuo A."/>
            <person name="Liang C."/>
            <person name="Lipzen A."/>
            <person name="Lutzoni F."/>
            <person name="Magnuson J."/>
            <person name="Mondo S."/>
            <person name="Nolan M."/>
            <person name="Ohm R."/>
            <person name="Pangilinan J."/>
            <person name="Park H.-J."/>
            <person name="Ramirez L."/>
            <person name="Alfaro M."/>
            <person name="Sun H."/>
            <person name="Tritt A."/>
            <person name="Yoshinaga Y."/>
            <person name="Zwiers L.-H."/>
            <person name="Turgeon B."/>
            <person name="Goodwin S."/>
            <person name="Spatafora J."/>
            <person name="Crous P."/>
            <person name="Grigoriev I."/>
        </authorList>
    </citation>
    <scope>NUCLEOTIDE SEQUENCE</scope>
    <source>
        <strain evidence="26">CBS 122681</strain>
    </source>
</reference>
<dbReference type="OrthoDB" id="3352408at2759"/>
<organism evidence="26 27">
    <name type="scientific">Lophiostoma macrostomum CBS 122681</name>
    <dbReference type="NCBI Taxonomy" id="1314788"/>
    <lineage>
        <taxon>Eukaryota</taxon>
        <taxon>Fungi</taxon>
        <taxon>Dikarya</taxon>
        <taxon>Ascomycota</taxon>
        <taxon>Pezizomycotina</taxon>
        <taxon>Dothideomycetes</taxon>
        <taxon>Pleosporomycetidae</taxon>
        <taxon>Pleosporales</taxon>
        <taxon>Lophiostomataceae</taxon>
        <taxon>Lophiostoma</taxon>
    </lineage>
</organism>
<dbReference type="InterPro" id="IPR044492">
    <property type="entry name" value="P_typ_ATPase_HD_dom"/>
</dbReference>
<dbReference type="InterPro" id="IPR036412">
    <property type="entry name" value="HAD-like_sf"/>
</dbReference>
<dbReference type="PANTHER" id="PTHR42861">
    <property type="entry name" value="CALCIUM-TRANSPORTING ATPASE"/>
    <property type="match status" value="1"/>
</dbReference>
<dbReference type="SMART" id="SM00831">
    <property type="entry name" value="Cation_ATPase_N"/>
    <property type="match status" value="1"/>
</dbReference>
<keyword evidence="9" id="KW-0547">Nucleotide-binding</keyword>
<evidence type="ECO:0000256" key="14">
    <source>
        <dbReference type="ARBA" id="ARBA00022989"/>
    </source>
</evidence>
<accession>A0A6A6SY49</accession>
<dbReference type="Pfam" id="PF13246">
    <property type="entry name" value="Cation_ATPase"/>
    <property type="match status" value="1"/>
</dbReference>
<dbReference type="Proteomes" id="UP000799324">
    <property type="component" value="Unassembled WGS sequence"/>
</dbReference>
<feature type="transmembrane region" description="Helical" evidence="24">
    <location>
        <begin position="1009"/>
        <end position="1029"/>
    </location>
</feature>
<dbReference type="Pfam" id="PF00690">
    <property type="entry name" value="Cation_ATPase_N"/>
    <property type="match status" value="1"/>
</dbReference>
<dbReference type="FunFam" id="3.40.50.1000:FF:000001">
    <property type="entry name" value="Phospholipid-transporting ATPase IC"/>
    <property type="match status" value="1"/>
</dbReference>
<keyword evidence="4" id="KW-1003">Cell membrane</keyword>
<dbReference type="NCBIfam" id="TIGR01494">
    <property type="entry name" value="ATPase_P-type"/>
    <property type="match status" value="4"/>
</dbReference>
<evidence type="ECO:0000256" key="8">
    <source>
        <dbReference type="ARBA" id="ARBA00022723"/>
    </source>
</evidence>
<dbReference type="Gene3D" id="2.70.150.10">
    <property type="entry name" value="Calcium-transporting ATPase, cytoplasmic transduction domain A"/>
    <property type="match status" value="1"/>
</dbReference>
<keyword evidence="16" id="KW-0406">Ion transport</keyword>
<dbReference type="Pfam" id="PF08282">
    <property type="entry name" value="Hydrolase_3"/>
    <property type="match status" value="1"/>
</dbReference>
<proteinExistence type="inferred from homology"/>
<evidence type="ECO:0000256" key="4">
    <source>
        <dbReference type="ARBA" id="ARBA00022475"/>
    </source>
</evidence>
<dbReference type="InterPro" id="IPR006414">
    <property type="entry name" value="P-type_ATPase_IID"/>
</dbReference>
<evidence type="ECO:0000256" key="23">
    <source>
        <dbReference type="SAM" id="MobiDB-lite"/>
    </source>
</evidence>
<dbReference type="GO" id="GO:0016887">
    <property type="term" value="F:ATP hydrolysis activity"/>
    <property type="evidence" value="ECO:0007669"/>
    <property type="project" value="InterPro"/>
</dbReference>
<dbReference type="InterPro" id="IPR008250">
    <property type="entry name" value="ATPase_P-typ_transduc_dom_A_sf"/>
</dbReference>
<dbReference type="PRINTS" id="PR00119">
    <property type="entry name" value="CATATPASE"/>
</dbReference>
<sequence length="1106" mass="120019">MGEETCLPTVEESTEPPICTQRNYHGPPTTTGHNTQAELHVHGEGPPAPLTAAHTLTAEEVAQELGVDLRNGLGATEAKSRLALHGPNKIKGAEGLSLWEILLRQISNSLTIVLLITMGLSFGINDYIEGGVITAVILLNICVGFYQDYKAEKTIESLKSLSAPESHVLRDGTLYKIKAVDLVPGDIVNLNVGSIVPADLRLIDGMNAYTDEAFLTGESLPVEKTPNLVFDDEALPTGDRTNLAFSGSKMTTGRCIGIVIATGMHTEVGKIAHMLRQKDTGEQDLSTVALVRKRIVGGVKTILGLVGTPLTVTLSKFALLLFALAILLAIIVFSANKWQVGGEVLIYGICVAVAVIPESLIAVLTITMAVGAKAMASSNVIIRKVSAIEAVGGVTNICSDKTGTLTQGRMITRKALIPGVGTLEVYETNDPYNPASGHVKLDGERLLLDDFSPNTTFDRFLRTIALCNLSTVEPLEPSPTSTEEDTIERKESADRDDERDTDGSTIQSGRLTRPTTASSQTATEKWKAMGEPTEIALHVLAMRFNMGRERIEATRDLTQEAEFPFDSTVKKMTVAYRDHTTSSLEIMTKGATEFVLPILNVSEEKKREILDAAEGMAADGLRVLCIAHKFLPSGSDLSERQAIEKDLDYLGLIAIYDPPRNETKGAVRECQIAGITVHMLTGDHPGTAKAIAQEVGILTRNVPNANTSTTVMVAKDFDRLTDEEIDNMETLPLVVARCSPSTKVKMVSALHRRNRFCVMTGDGVNDSPALKMANVGMAMGTGSDVAKDAAEMVLTDDNFASIVKAVEEGRRLFDNIQKFLMHLLISNIAQVILLLIGLAFKDLEGHSVFPLSPIEILWVNLITSSFLAIGLGLEESQTDSMFRPPHDLKVGVFTKELITDKFIYGFFMGSLCLASFSIVAYAGPGGGNLGTNCNEGYNDSCGLVYRARATTYATITLLLLVTAWEVKHFSRSLFNMYPTSPDSASKTSNHQKRIRKGISVVPTIWRNHFLFWAVTAGFLIMFPIIYIPVINKSVFKHEGIGWEWGVSFACVAIYVAAIESWKAVKRRFGIWSGGHKVRSREDAEMNAGLDTGIGGASVREAVAREK</sequence>
<feature type="domain" description="Cation-transporting P-type ATPase N-terminal" evidence="25">
    <location>
        <begin position="52"/>
        <end position="126"/>
    </location>
</feature>
<evidence type="ECO:0000256" key="7">
    <source>
        <dbReference type="ARBA" id="ARBA00022692"/>
    </source>
</evidence>
<dbReference type="InterPro" id="IPR059000">
    <property type="entry name" value="ATPase_P-type_domA"/>
</dbReference>
<feature type="compositionally biased region" description="Polar residues" evidence="23">
    <location>
        <begin position="20"/>
        <end position="29"/>
    </location>
</feature>
<dbReference type="GO" id="GO:0006813">
    <property type="term" value="P:potassium ion transport"/>
    <property type="evidence" value="ECO:0007669"/>
    <property type="project" value="UniProtKB-KW"/>
</dbReference>
<evidence type="ECO:0000256" key="20">
    <source>
        <dbReference type="ARBA" id="ARBA00035029"/>
    </source>
</evidence>
<evidence type="ECO:0000256" key="6">
    <source>
        <dbReference type="ARBA" id="ARBA00022553"/>
    </source>
</evidence>
<feature type="transmembrane region" description="Helical" evidence="24">
    <location>
        <begin position="819"/>
        <end position="840"/>
    </location>
</feature>
<evidence type="ECO:0000259" key="25">
    <source>
        <dbReference type="SMART" id="SM00831"/>
    </source>
</evidence>
<dbReference type="Gene3D" id="1.20.1110.10">
    <property type="entry name" value="Calcium-transporting ATPase, transmembrane domain"/>
    <property type="match status" value="2"/>
</dbReference>
<evidence type="ECO:0000256" key="17">
    <source>
        <dbReference type="ARBA" id="ARBA00023136"/>
    </source>
</evidence>
<dbReference type="SUPFAM" id="SSF81653">
    <property type="entry name" value="Calcium ATPase, transduction domain A"/>
    <property type="match status" value="1"/>
</dbReference>
<evidence type="ECO:0000256" key="11">
    <source>
        <dbReference type="ARBA" id="ARBA00022842"/>
    </source>
</evidence>
<dbReference type="SUPFAM" id="SSF56784">
    <property type="entry name" value="HAD-like"/>
    <property type="match status" value="1"/>
</dbReference>
<keyword evidence="6" id="KW-0597">Phosphoprotein</keyword>
<evidence type="ECO:0000256" key="21">
    <source>
        <dbReference type="ARBA" id="ARBA00048599"/>
    </source>
</evidence>
<feature type="transmembrane region" description="Helical" evidence="24">
    <location>
        <begin position="902"/>
        <end position="923"/>
    </location>
</feature>
<feature type="transmembrane region" description="Helical" evidence="24">
    <location>
        <begin position="130"/>
        <end position="149"/>
    </location>
</feature>
<comment type="cofactor">
    <cofactor evidence="1">
        <name>Mg(2+)</name>
        <dbReference type="ChEBI" id="CHEBI:18420"/>
    </cofactor>
</comment>
<gene>
    <name evidence="26" type="ORF">K491DRAFT_718783</name>
</gene>
<evidence type="ECO:0000256" key="5">
    <source>
        <dbReference type="ARBA" id="ARBA00022538"/>
    </source>
</evidence>
<dbReference type="PRINTS" id="PR00120">
    <property type="entry name" value="HATPASE"/>
</dbReference>
<keyword evidence="11" id="KW-0460">Magnesium</keyword>